<evidence type="ECO:0000313" key="4">
    <source>
        <dbReference type="Proteomes" id="UP000239209"/>
    </source>
</evidence>
<feature type="signal peptide" evidence="1">
    <location>
        <begin position="1"/>
        <end position="32"/>
    </location>
</feature>
<organism evidence="3 4">
    <name type="scientific">Pseudosporangium ferrugineum</name>
    <dbReference type="NCBI Taxonomy" id="439699"/>
    <lineage>
        <taxon>Bacteria</taxon>
        <taxon>Bacillati</taxon>
        <taxon>Actinomycetota</taxon>
        <taxon>Actinomycetes</taxon>
        <taxon>Micromonosporales</taxon>
        <taxon>Micromonosporaceae</taxon>
        <taxon>Pseudosporangium</taxon>
    </lineage>
</organism>
<feature type="domain" description="DUF305" evidence="2">
    <location>
        <begin position="47"/>
        <end position="190"/>
    </location>
</feature>
<evidence type="ECO:0000256" key="1">
    <source>
        <dbReference type="SAM" id="SignalP"/>
    </source>
</evidence>
<dbReference type="InterPro" id="IPR005183">
    <property type="entry name" value="DUF305_CopM-like"/>
</dbReference>
<keyword evidence="4" id="KW-1185">Reference proteome</keyword>
<accession>A0A2T0SJD6</accession>
<dbReference type="Pfam" id="PF03713">
    <property type="entry name" value="DUF305"/>
    <property type="match status" value="1"/>
</dbReference>
<protein>
    <submittedName>
        <fullName evidence="3">Uncharacterized protein (DUF305 family)</fullName>
    </submittedName>
</protein>
<keyword evidence="1" id="KW-0732">Signal</keyword>
<proteinExistence type="predicted"/>
<dbReference type="AlphaFoldDB" id="A0A2T0SJD6"/>
<sequence>MTPGRVHGHRRGPAPRVVALLLALLLAGCGGAATPEPAPAAAYNGTDVMFLQMSLEYIAQGDRVVSPAARRAADPRIRALATELGGQWAAEAATMRRWLTGWQQPASADPDAGAHAGHGDLHSLRPSDIAELTAAKGGDFDRTAVSLLLGHLHNCVEVARMESAGGRYPPARDLAGRMTVARQSQIQRLLGLAA</sequence>
<dbReference type="InterPro" id="IPR012347">
    <property type="entry name" value="Ferritin-like"/>
</dbReference>
<dbReference type="Proteomes" id="UP000239209">
    <property type="component" value="Unassembled WGS sequence"/>
</dbReference>
<dbReference type="PROSITE" id="PS51257">
    <property type="entry name" value="PROKAR_LIPOPROTEIN"/>
    <property type="match status" value="1"/>
</dbReference>
<dbReference type="Gene3D" id="1.20.1260.10">
    <property type="match status" value="1"/>
</dbReference>
<evidence type="ECO:0000313" key="3">
    <source>
        <dbReference type="EMBL" id="PRY33530.1"/>
    </source>
</evidence>
<evidence type="ECO:0000259" key="2">
    <source>
        <dbReference type="Pfam" id="PF03713"/>
    </source>
</evidence>
<dbReference type="EMBL" id="PVZG01000001">
    <property type="protein sequence ID" value="PRY33530.1"/>
    <property type="molecule type" value="Genomic_DNA"/>
</dbReference>
<feature type="chain" id="PRO_5039356078" evidence="1">
    <location>
        <begin position="33"/>
        <end position="194"/>
    </location>
</feature>
<dbReference type="OrthoDB" id="26872at2"/>
<name>A0A2T0SJD6_9ACTN</name>
<reference evidence="3 4" key="1">
    <citation type="submission" date="2018-03" db="EMBL/GenBank/DDBJ databases">
        <title>Genomic Encyclopedia of Archaeal and Bacterial Type Strains, Phase II (KMG-II): from individual species to whole genera.</title>
        <authorList>
            <person name="Goeker M."/>
        </authorList>
    </citation>
    <scope>NUCLEOTIDE SEQUENCE [LARGE SCALE GENOMIC DNA]</scope>
    <source>
        <strain evidence="3 4">DSM 45348</strain>
    </source>
</reference>
<gene>
    <name evidence="3" type="ORF">CLV70_101693</name>
</gene>
<comment type="caution">
    <text evidence="3">The sequence shown here is derived from an EMBL/GenBank/DDBJ whole genome shotgun (WGS) entry which is preliminary data.</text>
</comment>